<dbReference type="EMBL" id="CP157974">
    <property type="protein sequence ID" value="XBT82491.1"/>
    <property type="molecule type" value="Genomic_DNA"/>
</dbReference>
<dbReference type="InterPro" id="IPR009241">
    <property type="entry name" value="HigB-like"/>
</dbReference>
<sequence>MRDGKRWSVRVTGEVRHWLRDLRDHDPASYESVRVAVDKLAEVGPGLGRPLVDTLRGSSLRNLKELRPRSGRDVAIRVLFVFDPWSQAVLLVAGNKAGNWTRWYRQHIPAAEVAYKAWLDSERERRGSRDGVLSLGRGPRRTRR</sequence>
<dbReference type="AlphaFoldDB" id="A0AAU7R2K9"/>
<dbReference type="RefSeq" id="WP_349878914.1">
    <property type="nucleotide sequence ID" value="NZ_CP157974.1"/>
</dbReference>
<reference evidence="1" key="1">
    <citation type="submission" date="2024-06" db="EMBL/GenBank/DDBJ databases">
        <title>Micromonospora sp. strain HUAS YX12 genome sequences.</title>
        <authorList>
            <person name="Mo P."/>
        </authorList>
    </citation>
    <scope>NUCLEOTIDE SEQUENCE</scope>
    <source>
        <strain evidence="1">HUAS YX12</strain>
    </source>
</reference>
<name>A0AAU7R2K9_9ACTN</name>
<evidence type="ECO:0000313" key="1">
    <source>
        <dbReference type="EMBL" id="XBT82491.1"/>
    </source>
</evidence>
<accession>A0AAU7R2K9</accession>
<proteinExistence type="predicted"/>
<organism evidence="1">
    <name type="scientific">Micromonospora sp. HUAS YX12</name>
    <dbReference type="NCBI Taxonomy" id="3156396"/>
    <lineage>
        <taxon>Bacteria</taxon>
        <taxon>Bacillati</taxon>
        <taxon>Actinomycetota</taxon>
        <taxon>Actinomycetes</taxon>
        <taxon>Micromonosporales</taxon>
        <taxon>Micromonosporaceae</taxon>
        <taxon>Micromonospora</taxon>
    </lineage>
</organism>
<protein>
    <submittedName>
        <fullName evidence="1">Type II toxin-antitoxin system RelE/ParE family toxin</fullName>
    </submittedName>
</protein>
<dbReference type="Pfam" id="PF05973">
    <property type="entry name" value="Gp49"/>
    <property type="match status" value="1"/>
</dbReference>
<gene>
    <name evidence="1" type="ORF">ABIH81_03030</name>
</gene>